<dbReference type="Proteomes" id="UP001596022">
    <property type="component" value="Unassembled WGS sequence"/>
</dbReference>
<name>A0ABV9GPE0_9BACL</name>
<protein>
    <recommendedName>
        <fullName evidence="1">Glycerol uptake operon antiterminator regulatory protein</fullName>
    </recommendedName>
</protein>
<dbReference type="InterPro" id="IPR006699">
    <property type="entry name" value="GlpP"/>
</dbReference>
<keyword evidence="1" id="KW-0804">Transcription</keyword>
<dbReference type="PANTHER" id="PTHR35787:SF1">
    <property type="entry name" value="GLYCEROL UPTAKE OPERON ANTITERMINATOR REGULATORY PROTEIN"/>
    <property type="match status" value="1"/>
</dbReference>
<gene>
    <name evidence="2" type="ORF">ACFO4N_07175</name>
</gene>
<keyword evidence="3" id="KW-1185">Reference proteome</keyword>
<dbReference type="EMBL" id="JBHSFW010000002">
    <property type="protein sequence ID" value="MFC4618515.1"/>
    <property type="molecule type" value="Genomic_DNA"/>
</dbReference>
<dbReference type="RefSeq" id="WP_376845565.1">
    <property type="nucleotide sequence ID" value="NZ_JBHSFW010000002.1"/>
</dbReference>
<comment type="caution">
    <text evidence="2">The sequence shown here is derived from an EMBL/GenBank/DDBJ whole genome shotgun (WGS) entry which is preliminary data.</text>
</comment>
<reference evidence="3" key="1">
    <citation type="journal article" date="2019" name="Int. J. Syst. Evol. Microbiol.">
        <title>The Global Catalogue of Microorganisms (GCM) 10K type strain sequencing project: providing services to taxonomists for standard genome sequencing and annotation.</title>
        <authorList>
            <consortium name="The Broad Institute Genomics Platform"/>
            <consortium name="The Broad Institute Genome Sequencing Center for Infectious Disease"/>
            <person name="Wu L."/>
            <person name="Ma J."/>
        </authorList>
    </citation>
    <scope>NUCLEOTIDE SEQUENCE [LARGE SCALE GENOMIC DNA]</scope>
    <source>
        <strain evidence="3">CGMCC 1.16306</strain>
    </source>
</reference>
<accession>A0ABV9GPE0</accession>
<keyword evidence="1" id="KW-0694">RNA-binding</keyword>
<evidence type="ECO:0000313" key="3">
    <source>
        <dbReference type="Proteomes" id="UP001596022"/>
    </source>
</evidence>
<evidence type="ECO:0000256" key="1">
    <source>
        <dbReference type="PIRNR" id="PIRNR016897"/>
    </source>
</evidence>
<comment type="function">
    <text evidence="1">Regulates expression of the glpD operon. In the presence of glycerol 3-phosphate (G3P) causes antitermination of transcription of glpD at the inverted repeat of the leader region to enhance its transcription. Binds and stabilizes glpD leader mRNA.</text>
</comment>
<dbReference type="PIRSF" id="PIRSF016897">
    <property type="entry name" value="GlpP"/>
    <property type="match status" value="1"/>
</dbReference>
<evidence type="ECO:0000313" key="2">
    <source>
        <dbReference type="EMBL" id="MFC4618515.1"/>
    </source>
</evidence>
<dbReference type="PANTHER" id="PTHR35787">
    <property type="entry name" value="GLYCEROL UPTAKE OPERON ANTITERMINATOR REGULATORY PROTEIN"/>
    <property type="match status" value="1"/>
</dbReference>
<sequence length="198" mass="21582">MNTLDYALSRQPIIVSVTDPKDLEKAMAADSSIIFLLHADICTLDDIVKKIRDTDKLIFVHIDLMKGLKKDASSIQYLAEHVGVDGIVTTHANLIPAAKRFQLLTIQRVFILDSGSIEQGFKSIRESKPDAVEILPGIAVPHIKNQLKAHIKQIVIAGGLINTEDESVYILKNGAKGVSASATELWQSATTIKAKLSS</sequence>
<proteinExistence type="predicted"/>
<keyword evidence="1" id="KW-0805">Transcription regulation</keyword>
<organism evidence="2 3">
    <name type="scientific">Camelliibacillus cellulosilyticus</name>
    <dbReference type="NCBI Taxonomy" id="2174486"/>
    <lineage>
        <taxon>Bacteria</taxon>
        <taxon>Bacillati</taxon>
        <taxon>Bacillota</taxon>
        <taxon>Bacilli</taxon>
        <taxon>Bacillales</taxon>
        <taxon>Sporolactobacillaceae</taxon>
        <taxon>Camelliibacillus</taxon>
    </lineage>
</organism>
<keyword evidence="1" id="KW-0319">Glycerol metabolism</keyword>
<dbReference type="SUPFAM" id="SSF110391">
    <property type="entry name" value="GlpP-like"/>
    <property type="match status" value="1"/>
</dbReference>
<dbReference type="Pfam" id="PF04309">
    <property type="entry name" value="G3P_antiterm"/>
    <property type="match status" value="1"/>
</dbReference>
<dbReference type="InterPro" id="IPR013785">
    <property type="entry name" value="Aldolase_TIM"/>
</dbReference>
<dbReference type="Gene3D" id="3.20.20.70">
    <property type="entry name" value="Aldolase class I"/>
    <property type="match status" value="1"/>
</dbReference>